<dbReference type="Proteomes" id="UP000178086">
    <property type="component" value="Unassembled WGS sequence"/>
</dbReference>
<accession>A0A1F2UIM8</accession>
<reference evidence="3 4" key="1">
    <citation type="journal article" date="2016" name="Nat. Commun.">
        <title>Thousands of microbial genomes shed light on interconnected biogeochemical processes in an aquifer system.</title>
        <authorList>
            <person name="Anantharaman K."/>
            <person name="Brown C.T."/>
            <person name="Hug L.A."/>
            <person name="Sharon I."/>
            <person name="Castelle C.J."/>
            <person name="Probst A.J."/>
            <person name="Thomas B.C."/>
            <person name="Singh A."/>
            <person name="Wilkins M.J."/>
            <person name="Karaoz U."/>
            <person name="Brodie E.L."/>
            <person name="Williams K.H."/>
            <person name="Hubbard S.S."/>
            <person name="Banfield J.F."/>
        </authorList>
    </citation>
    <scope>NUCLEOTIDE SEQUENCE [LARGE SCALE GENOMIC DNA]</scope>
</reference>
<sequence length="137" mass="14864">MSICLTQESHAKLHTVRALVVDEDAVYQNLLCKLLVTNGMQVVGRVSHLDEAVGMYKDAAPDVVLADLSSDVESRITRLFKIKEIDPLAKIVVFSILSFFGDVAQGRDGLIDAHIMKGSAARDIVGTIQNVVVGEKT</sequence>
<name>A0A1F2UIM8_9ACTN</name>
<keyword evidence="1" id="KW-0597">Phosphoprotein</keyword>
<evidence type="ECO:0000259" key="2">
    <source>
        <dbReference type="PROSITE" id="PS50110"/>
    </source>
</evidence>
<dbReference type="Gene3D" id="3.40.50.2300">
    <property type="match status" value="1"/>
</dbReference>
<evidence type="ECO:0000256" key="1">
    <source>
        <dbReference type="PROSITE-ProRule" id="PRU00169"/>
    </source>
</evidence>
<evidence type="ECO:0000313" key="3">
    <source>
        <dbReference type="EMBL" id="OFW32872.1"/>
    </source>
</evidence>
<dbReference type="SMART" id="SM00448">
    <property type="entry name" value="REC"/>
    <property type="match status" value="1"/>
</dbReference>
<dbReference type="AlphaFoldDB" id="A0A1F2UIM8"/>
<evidence type="ECO:0000313" key="4">
    <source>
        <dbReference type="Proteomes" id="UP000178086"/>
    </source>
</evidence>
<dbReference type="PROSITE" id="PS50110">
    <property type="entry name" value="RESPONSE_REGULATORY"/>
    <property type="match status" value="1"/>
</dbReference>
<feature type="modified residue" description="4-aspartylphosphate" evidence="1">
    <location>
        <position position="67"/>
    </location>
</feature>
<dbReference type="Pfam" id="PF00072">
    <property type="entry name" value="Response_reg"/>
    <property type="match status" value="1"/>
</dbReference>
<proteinExistence type="predicted"/>
<protein>
    <recommendedName>
        <fullName evidence="2">Response regulatory domain-containing protein</fullName>
    </recommendedName>
</protein>
<gene>
    <name evidence="3" type="ORF">A2074_00690</name>
</gene>
<dbReference type="GO" id="GO:0000160">
    <property type="term" value="P:phosphorelay signal transduction system"/>
    <property type="evidence" value="ECO:0007669"/>
    <property type="project" value="InterPro"/>
</dbReference>
<dbReference type="PANTHER" id="PTHR45566:SF2">
    <property type="entry name" value="NARL SUBFAMILY"/>
    <property type="match status" value="1"/>
</dbReference>
<organism evidence="3 4">
    <name type="scientific">Candidatus Aquicultor primus</name>
    <dbReference type="NCBI Taxonomy" id="1797195"/>
    <lineage>
        <taxon>Bacteria</taxon>
        <taxon>Bacillati</taxon>
        <taxon>Actinomycetota</taxon>
        <taxon>Candidatus Aquicultoria</taxon>
        <taxon>Candidatus Aquicultorales</taxon>
        <taxon>Candidatus Aquicultoraceae</taxon>
        <taxon>Candidatus Aquicultor</taxon>
    </lineage>
</organism>
<dbReference type="InterPro" id="IPR011006">
    <property type="entry name" value="CheY-like_superfamily"/>
</dbReference>
<dbReference type="InterPro" id="IPR051015">
    <property type="entry name" value="EvgA-like"/>
</dbReference>
<comment type="caution">
    <text evidence="3">The sequence shown here is derived from an EMBL/GenBank/DDBJ whole genome shotgun (WGS) entry which is preliminary data.</text>
</comment>
<dbReference type="EMBL" id="MELI01000083">
    <property type="protein sequence ID" value="OFW32872.1"/>
    <property type="molecule type" value="Genomic_DNA"/>
</dbReference>
<feature type="domain" description="Response regulatory" evidence="2">
    <location>
        <begin position="17"/>
        <end position="132"/>
    </location>
</feature>
<dbReference type="PANTHER" id="PTHR45566">
    <property type="entry name" value="HTH-TYPE TRANSCRIPTIONAL REGULATOR YHJB-RELATED"/>
    <property type="match status" value="1"/>
</dbReference>
<dbReference type="InterPro" id="IPR001789">
    <property type="entry name" value="Sig_transdc_resp-reg_receiver"/>
</dbReference>
<dbReference type="SUPFAM" id="SSF52172">
    <property type="entry name" value="CheY-like"/>
    <property type="match status" value="1"/>
</dbReference>